<dbReference type="GO" id="GO:0016788">
    <property type="term" value="F:hydrolase activity, acting on ester bonds"/>
    <property type="evidence" value="ECO:0007669"/>
    <property type="project" value="InterPro"/>
</dbReference>
<dbReference type="EMBL" id="BHXQ01000003">
    <property type="protein sequence ID" value="GCC51877.1"/>
    <property type="molecule type" value="Genomic_DNA"/>
</dbReference>
<dbReference type="CDD" id="cd10981">
    <property type="entry name" value="ZnPC_S1P1"/>
    <property type="match status" value="1"/>
</dbReference>
<evidence type="ECO:0000259" key="1">
    <source>
        <dbReference type="Pfam" id="PF00882"/>
    </source>
</evidence>
<evidence type="ECO:0000313" key="3">
    <source>
        <dbReference type="Proteomes" id="UP000288227"/>
    </source>
</evidence>
<reference evidence="2 3" key="1">
    <citation type="submission" date="2018-11" db="EMBL/GenBank/DDBJ databases">
        <title>Chryseotalea sanarue gen. nov., sp., nov., a member of the family Cytophagaceae, isolated from a brackish lake in Hamamatsu Japan.</title>
        <authorList>
            <person name="Maejima Y."/>
            <person name="Iino T."/>
            <person name="Muraguchi Y."/>
            <person name="Fukuda K."/>
            <person name="Ohkuma M."/>
            <person name="Moriuchi R."/>
            <person name="Dohra H."/>
            <person name="Kimbara K."/>
            <person name="Shintani M."/>
        </authorList>
    </citation>
    <scope>NUCLEOTIDE SEQUENCE [LARGE SCALE GENOMIC DNA]</scope>
    <source>
        <strain evidence="2 3">Ys</strain>
    </source>
</reference>
<dbReference type="AlphaFoldDB" id="A0A401UAG9"/>
<sequence length="321" mass="37447">MKRWALLLVSGILCAFSANFWGFYGHPKINRQAVFSLPPDMVGFYKANIQYLAEASVNPDRRRLAVVDEAARHYIDLDHYGDSAWFSMPRYWKQAVEKFSEDTLKEYGIVPWHVNTMYYRLKDAFMIQDPSAVLKISAELGHYIADANVPLHTTENYNGQLTNQYGIHGFWESRLPELFANEYNFFVGRAAYLDKPQQTIWDGIAGAHLKVDSVLSIERNLSASFGDRKYSFETRGKQTIKVYSQEFSKAYHAALNKMVERQLRIAIKMIADFWYTAWVDAGQPDLRKWINYKPTEQELAMRKEELKTWKIEQLKVRSHDE</sequence>
<dbReference type="Proteomes" id="UP000288227">
    <property type="component" value="Unassembled WGS sequence"/>
</dbReference>
<dbReference type="OrthoDB" id="267579at2"/>
<gene>
    <name evidence="2" type="ORF">SanaruYs_21060</name>
</gene>
<protein>
    <recommendedName>
        <fullName evidence="1">Phospholipase C/D domain-containing protein</fullName>
    </recommendedName>
</protein>
<dbReference type="InterPro" id="IPR029002">
    <property type="entry name" value="PLPC/GPLD1"/>
</dbReference>
<comment type="caution">
    <text evidence="2">The sequence shown here is derived from an EMBL/GenBank/DDBJ whole genome shotgun (WGS) entry which is preliminary data.</text>
</comment>
<proteinExistence type="predicted"/>
<accession>A0A401UAG9</accession>
<evidence type="ECO:0000313" key="2">
    <source>
        <dbReference type="EMBL" id="GCC51877.1"/>
    </source>
</evidence>
<dbReference type="Gene3D" id="1.10.575.10">
    <property type="entry name" value="P1 Nuclease"/>
    <property type="match status" value="1"/>
</dbReference>
<dbReference type="SUPFAM" id="SSF48537">
    <property type="entry name" value="Phospholipase C/P1 nuclease"/>
    <property type="match status" value="1"/>
</dbReference>
<dbReference type="RefSeq" id="WP_127122516.1">
    <property type="nucleotide sequence ID" value="NZ_BHXQ01000003.1"/>
</dbReference>
<keyword evidence="3" id="KW-1185">Reference proteome</keyword>
<name>A0A401UAG9_9BACT</name>
<dbReference type="Pfam" id="PF00882">
    <property type="entry name" value="Zn_dep_PLPC"/>
    <property type="match status" value="1"/>
</dbReference>
<dbReference type="InterPro" id="IPR008947">
    <property type="entry name" value="PLipase_C/P1_nuclease_dom_sf"/>
</dbReference>
<organism evidence="2 3">
    <name type="scientific">Chryseotalea sanaruensis</name>
    <dbReference type="NCBI Taxonomy" id="2482724"/>
    <lineage>
        <taxon>Bacteria</taxon>
        <taxon>Pseudomonadati</taxon>
        <taxon>Bacteroidota</taxon>
        <taxon>Cytophagia</taxon>
        <taxon>Cytophagales</taxon>
        <taxon>Chryseotaleaceae</taxon>
        <taxon>Chryseotalea</taxon>
    </lineage>
</organism>
<feature type="domain" description="Phospholipase C/D" evidence="1">
    <location>
        <begin position="27"/>
        <end position="192"/>
    </location>
</feature>